<name>A0A7U5PH58_YEREN</name>
<evidence type="ECO:0000313" key="2">
    <source>
        <dbReference type="EMBL" id="ATX62975.1"/>
    </source>
</evidence>
<keyword evidence="1" id="KW-0472">Membrane</keyword>
<sequence length="108" mass="12613">MNTSTINTEKPNDKIRMREVRNAIINHCKEVKERYSILKYQNALGFGILSTMISIIIISSLCYINGYIAWWACIIINALCISVAHEIEHDLLHSLYFKKHRIMQYVIL</sequence>
<gene>
    <name evidence="2" type="ORF">LC20_08840</name>
</gene>
<protein>
    <recommendedName>
        <fullName evidence="4">Fatty acid desaturase</fullName>
    </recommendedName>
</protein>
<dbReference type="Proteomes" id="UP000230961">
    <property type="component" value="Chromosome"/>
</dbReference>
<organism evidence="2 3">
    <name type="scientific">Yersinia enterocolitica LC20</name>
    <dbReference type="NCBI Taxonomy" id="1443113"/>
    <lineage>
        <taxon>Bacteria</taxon>
        <taxon>Pseudomonadati</taxon>
        <taxon>Pseudomonadota</taxon>
        <taxon>Gammaproteobacteria</taxon>
        <taxon>Enterobacterales</taxon>
        <taxon>Yersiniaceae</taxon>
        <taxon>Yersinia</taxon>
    </lineage>
</organism>
<keyword evidence="1" id="KW-0812">Transmembrane</keyword>
<evidence type="ECO:0000256" key="1">
    <source>
        <dbReference type="SAM" id="Phobius"/>
    </source>
</evidence>
<dbReference type="KEGG" id="yel:LC20_08840"/>
<feature type="transmembrane region" description="Helical" evidence="1">
    <location>
        <begin position="67"/>
        <end position="84"/>
    </location>
</feature>
<dbReference type="EMBL" id="CP007448">
    <property type="protein sequence ID" value="ATX62975.1"/>
    <property type="molecule type" value="Genomic_DNA"/>
</dbReference>
<keyword evidence="1" id="KW-1133">Transmembrane helix</keyword>
<proteinExistence type="predicted"/>
<evidence type="ECO:0000313" key="3">
    <source>
        <dbReference type="Proteomes" id="UP000230961"/>
    </source>
</evidence>
<evidence type="ECO:0008006" key="4">
    <source>
        <dbReference type="Google" id="ProtNLM"/>
    </source>
</evidence>
<accession>A0A7U5PH58</accession>
<dbReference type="AlphaFoldDB" id="A0A7U5PH58"/>
<reference evidence="2 3" key="1">
    <citation type="submission" date="2017-11" db="EMBL/GenBank/DDBJ databases">
        <title>The complete genome sequence and comparative genome analysis of Yersinia enterocolitica strain LC20.</title>
        <authorList>
            <person name="Shi G."/>
            <person name="Su M."/>
            <person name="Liang J."/>
            <person name="Gu W."/>
            <person name="Xiao Y."/>
            <person name="Zhang Z."/>
            <person name="Qiu H."/>
            <person name="Duan R."/>
            <person name="Zhang Z."/>
            <person name="Li Y."/>
            <person name="Zhang X."/>
            <person name="Ling Y."/>
            <person name="Song L."/>
            <person name="Chen M."/>
            <person name="Zhao Y."/>
            <person name="Wu J."/>
            <person name="Jing H."/>
            <person name="Xiao J."/>
            <person name="Wang X."/>
        </authorList>
    </citation>
    <scope>NUCLEOTIDE SEQUENCE [LARGE SCALE GENOMIC DNA]</scope>
    <source>
        <strain evidence="2 3">LC20</strain>
    </source>
</reference>
<feature type="transmembrane region" description="Helical" evidence="1">
    <location>
        <begin position="42"/>
        <end position="61"/>
    </location>
</feature>